<proteinExistence type="inferred from homology"/>
<name>A0ABP1AXH7_9BRYO</name>
<reference evidence="6" key="1">
    <citation type="submission" date="2024-03" db="EMBL/GenBank/DDBJ databases">
        <authorList>
            <consortium name="ELIXIR-Norway"/>
            <consortium name="Elixir Norway"/>
        </authorList>
    </citation>
    <scope>NUCLEOTIDE SEQUENCE</scope>
</reference>
<dbReference type="PANTHER" id="PTHR13710:SF105">
    <property type="entry name" value="ATP-DEPENDENT DNA HELICASE Q1"/>
    <property type="match status" value="1"/>
</dbReference>
<dbReference type="PANTHER" id="PTHR13710">
    <property type="entry name" value="DNA HELICASE RECQ FAMILY MEMBER"/>
    <property type="match status" value="1"/>
</dbReference>
<evidence type="ECO:0000256" key="2">
    <source>
        <dbReference type="ARBA" id="ARBA00023125"/>
    </source>
</evidence>
<gene>
    <name evidence="6" type="ORF">CSSPJE1EN2_LOCUS9991</name>
</gene>
<comment type="similarity">
    <text evidence="1">Belongs to the helicase family. RecQ subfamily.</text>
</comment>
<organism evidence="6 7">
    <name type="scientific">Sphagnum jensenii</name>
    <dbReference type="NCBI Taxonomy" id="128206"/>
    <lineage>
        <taxon>Eukaryota</taxon>
        <taxon>Viridiplantae</taxon>
        <taxon>Streptophyta</taxon>
        <taxon>Embryophyta</taxon>
        <taxon>Bryophyta</taxon>
        <taxon>Sphagnophytina</taxon>
        <taxon>Sphagnopsida</taxon>
        <taxon>Sphagnales</taxon>
        <taxon>Sphagnaceae</taxon>
        <taxon>Sphagnum</taxon>
    </lineage>
</organism>
<evidence type="ECO:0000313" key="7">
    <source>
        <dbReference type="Proteomes" id="UP001497522"/>
    </source>
</evidence>
<protein>
    <recommendedName>
        <fullName evidence="5">DNA 3'-5' helicase</fullName>
        <ecNumber evidence="5">5.6.2.4</ecNumber>
    </recommendedName>
</protein>
<evidence type="ECO:0000256" key="5">
    <source>
        <dbReference type="ARBA" id="ARBA00034808"/>
    </source>
</evidence>
<keyword evidence="7" id="KW-1185">Reference proteome</keyword>
<sequence>MYLVTQTTTQSVVPPPLRDQTHEVRSLRAFRQLGHEQWTCKEQGLVVTLLLENRLDLLMVMPTGHSKSAVFTIPPMVTGHTIIVVVPLTILVTGHEVDFVPLTTSLSSSQETDLKIVMSTTFTVIRMSTVHPLIGYVIDEVDDVDDVDDEIIRQLIKWDCDVSFEMDRVIVYCFTRQSVERVASIANNVACVRIAHLHAHLEEDAKKA</sequence>
<evidence type="ECO:0000256" key="1">
    <source>
        <dbReference type="ARBA" id="ARBA00005446"/>
    </source>
</evidence>
<dbReference type="EC" id="5.6.2.4" evidence="5"/>
<evidence type="ECO:0000256" key="3">
    <source>
        <dbReference type="ARBA" id="ARBA00023235"/>
    </source>
</evidence>
<dbReference type="Gene3D" id="3.40.50.300">
    <property type="entry name" value="P-loop containing nucleotide triphosphate hydrolases"/>
    <property type="match status" value="1"/>
</dbReference>
<accession>A0ABP1AXH7</accession>
<dbReference type="EMBL" id="OZ023717">
    <property type="protein sequence ID" value="CAK9866996.1"/>
    <property type="molecule type" value="Genomic_DNA"/>
</dbReference>
<evidence type="ECO:0000256" key="4">
    <source>
        <dbReference type="ARBA" id="ARBA00034617"/>
    </source>
</evidence>
<dbReference type="SUPFAM" id="SSF52540">
    <property type="entry name" value="P-loop containing nucleoside triphosphate hydrolases"/>
    <property type="match status" value="1"/>
</dbReference>
<dbReference type="InterPro" id="IPR027417">
    <property type="entry name" value="P-loop_NTPase"/>
</dbReference>
<keyword evidence="2" id="KW-0238">DNA-binding</keyword>
<keyword evidence="3" id="KW-0413">Isomerase</keyword>
<evidence type="ECO:0000313" key="6">
    <source>
        <dbReference type="EMBL" id="CAK9866996.1"/>
    </source>
</evidence>
<dbReference type="Proteomes" id="UP001497522">
    <property type="component" value="Chromosome 16"/>
</dbReference>
<comment type="catalytic activity">
    <reaction evidence="4">
        <text>Couples ATP hydrolysis with the unwinding of duplex DNA by translocating in the 3'-5' direction.</text>
        <dbReference type="EC" id="5.6.2.4"/>
    </reaction>
</comment>